<name>A0A364XY26_9BACT</name>
<feature type="domain" description="Glycosyl hydrolase family 13 catalytic" evidence="1">
    <location>
        <begin position="62"/>
        <end position="383"/>
    </location>
</feature>
<dbReference type="Proteomes" id="UP000251889">
    <property type="component" value="Unassembled WGS sequence"/>
</dbReference>
<dbReference type="Gene3D" id="3.20.20.80">
    <property type="entry name" value="Glycosidases"/>
    <property type="match status" value="1"/>
</dbReference>
<organism evidence="2 3">
    <name type="scientific">Pseudochryseolinea flava</name>
    <dbReference type="NCBI Taxonomy" id="2059302"/>
    <lineage>
        <taxon>Bacteria</taxon>
        <taxon>Pseudomonadati</taxon>
        <taxon>Bacteroidota</taxon>
        <taxon>Cytophagia</taxon>
        <taxon>Cytophagales</taxon>
        <taxon>Fulvivirgaceae</taxon>
        <taxon>Pseudochryseolinea</taxon>
    </lineage>
</organism>
<sequence>MLVNLASYSMMKKMYFAAMLMIACSGKESDPAPVTPTTPDEPKQYGTPFAAVPAPKDVVLYEVNTRAFSASGNFQGVIDRLDHIKSLGINTIWLMPIHPVGVERSAGGLGSPYAVKNYLEVNTEFGDLNKLRELVDEAHERNMAVIIDWVANHTSWDNPWIKNRTWYSQNGNGDIIIPPGTNWQDVAELNFANADMRKAMIAAMKYWVLEANIDGFRCDAVDFVPTDFWKQAIDQLNAIPGRELILLAEGGKADNFTAGFQMNYAWDFYNNLKDVYGKGKAATSIFTTHANEYNAIPAGKVKLRYTTNHDESAWEATPIEFFKGEDGALSASVITLFTSAVPLVYGSQEVGRAEKLAFFTRDPINWSANSDMLDNYEKLFAIYNQSDVFIDGSLQSFNDNDIAAFTRTLEDDQYFILANVRGEAKIHTLEASVKNSTWTNAMTGASVELSSTVELAPYAFLILKK</sequence>
<dbReference type="OrthoDB" id="9806009at2"/>
<dbReference type="Pfam" id="PF00128">
    <property type="entry name" value="Alpha-amylase"/>
    <property type="match status" value="2"/>
</dbReference>
<evidence type="ECO:0000259" key="1">
    <source>
        <dbReference type="SMART" id="SM00642"/>
    </source>
</evidence>
<dbReference type="SUPFAM" id="SSF51011">
    <property type="entry name" value="Glycosyl hydrolase domain"/>
    <property type="match status" value="1"/>
</dbReference>
<dbReference type="SUPFAM" id="SSF51445">
    <property type="entry name" value="(Trans)glycosidases"/>
    <property type="match status" value="1"/>
</dbReference>
<dbReference type="InterPro" id="IPR006047">
    <property type="entry name" value="GH13_cat_dom"/>
</dbReference>
<dbReference type="CDD" id="cd11313">
    <property type="entry name" value="AmyAc_arch_bac_AmyA"/>
    <property type="match status" value="1"/>
</dbReference>
<dbReference type="PANTHER" id="PTHR47786:SF2">
    <property type="entry name" value="GLYCOSYL HYDROLASE FAMILY 13 CATALYTIC DOMAIN-CONTAINING PROTEIN"/>
    <property type="match status" value="1"/>
</dbReference>
<gene>
    <name evidence="2" type="ORF">DQQ10_19905</name>
</gene>
<proteinExistence type="predicted"/>
<dbReference type="InterPro" id="IPR013780">
    <property type="entry name" value="Glyco_hydro_b"/>
</dbReference>
<dbReference type="EMBL" id="QMFY01000012">
    <property type="protein sequence ID" value="RAV99167.1"/>
    <property type="molecule type" value="Genomic_DNA"/>
</dbReference>
<keyword evidence="3" id="KW-1185">Reference proteome</keyword>
<evidence type="ECO:0000313" key="2">
    <source>
        <dbReference type="EMBL" id="RAV99167.1"/>
    </source>
</evidence>
<accession>A0A364XY26</accession>
<comment type="caution">
    <text evidence="2">The sequence shown here is derived from an EMBL/GenBank/DDBJ whole genome shotgun (WGS) entry which is preliminary data.</text>
</comment>
<dbReference type="GO" id="GO:0005975">
    <property type="term" value="P:carbohydrate metabolic process"/>
    <property type="evidence" value="ECO:0007669"/>
    <property type="project" value="InterPro"/>
</dbReference>
<dbReference type="PANTHER" id="PTHR47786">
    <property type="entry name" value="ALPHA-1,4-GLUCAN:MALTOSE-1-PHOSPHATE MALTOSYLTRANSFERASE"/>
    <property type="match status" value="1"/>
</dbReference>
<dbReference type="SMART" id="SM00642">
    <property type="entry name" value="Aamy"/>
    <property type="match status" value="1"/>
</dbReference>
<reference evidence="2 3" key="1">
    <citation type="submission" date="2018-06" db="EMBL/GenBank/DDBJ databases">
        <title>Chryseolinea flavus sp. nov., a member of the phylum Bacteroidetes isolated from soil.</title>
        <authorList>
            <person name="Li Y."/>
            <person name="Wang J."/>
        </authorList>
    </citation>
    <scope>NUCLEOTIDE SEQUENCE [LARGE SCALE GENOMIC DNA]</scope>
    <source>
        <strain evidence="2 3">SDU1-6</strain>
    </source>
</reference>
<protein>
    <submittedName>
        <fullName evidence="2">Alpha-amylase</fullName>
    </submittedName>
</protein>
<evidence type="ECO:0000313" key="3">
    <source>
        <dbReference type="Proteomes" id="UP000251889"/>
    </source>
</evidence>
<dbReference type="AlphaFoldDB" id="A0A364XY26"/>
<dbReference type="Gene3D" id="2.60.40.1180">
    <property type="entry name" value="Golgi alpha-mannosidase II"/>
    <property type="match status" value="1"/>
</dbReference>
<dbReference type="InterPro" id="IPR017853">
    <property type="entry name" value="GH"/>
</dbReference>